<dbReference type="OrthoDB" id="1924260at2759"/>
<dbReference type="Proteomes" id="UP000298138">
    <property type="component" value="Unassembled WGS sequence"/>
</dbReference>
<gene>
    <name evidence="4" type="ORF">EX30DRAFT_308912</name>
</gene>
<dbReference type="PROSITE" id="PS50048">
    <property type="entry name" value="ZN2_CY6_FUNGAL_2"/>
    <property type="match status" value="1"/>
</dbReference>
<dbReference type="Pfam" id="PF11951">
    <property type="entry name" value="Fungal_trans_2"/>
    <property type="match status" value="1"/>
</dbReference>
<protein>
    <recommendedName>
        <fullName evidence="3">Zn(2)-C6 fungal-type domain-containing protein</fullName>
    </recommendedName>
</protein>
<dbReference type="InterPro" id="IPR001138">
    <property type="entry name" value="Zn2Cys6_DnaBD"/>
</dbReference>
<dbReference type="InterPro" id="IPR052400">
    <property type="entry name" value="Zn2-C6_fungal_TF"/>
</dbReference>
<evidence type="ECO:0000256" key="2">
    <source>
        <dbReference type="SAM" id="MobiDB-lite"/>
    </source>
</evidence>
<evidence type="ECO:0000313" key="5">
    <source>
        <dbReference type="Proteomes" id="UP000298138"/>
    </source>
</evidence>
<dbReference type="PROSITE" id="PS00463">
    <property type="entry name" value="ZN2_CY6_FUNGAL_1"/>
    <property type="match status" value="1"/>
</dbReference>
<dbReference type="STRING" id="341454.A0A4S2MQF5"/>
<dbReference type="Pfam" id="PF00172">
    <property type="entry name" value="Zn_clus"/>
    <property type="match status" value="1"/>
</dbReference>
<feature type="compositionally biased region" description="Polar residues" evidence="2">
    <location>
        <begin position="508"/>
        <end position="518"/>
    </location>
</feature>
<accession>A0A4S2MQF5</accession>
<keyword evidence="5" id="KW-1185">Reference proteome</keyword>
<dbReference type="GO" id="GO:0008270">
    <property type="term" value="F:zinc ion binding"/>
    <property type="evidence" value="ECO:0007669"/>
    <property type="project" value="InterPro"/>
</dbReference>
<dbReference type="InterPro" id="IPR021858">
    <property type="entry name" value="Fun_TF"/>
</dbReference>
<feature type="region of interest" description="Disordered" evidence="2">
    <location>
        <begin position="430"/>
        <end position="458"/>
    </location>
</feature>
<evidence type="ECO:0000256" key="1">
    <source>
        <dbReference type="ARBA" id="ARBA00023242"/>
    </source>
</evidence>
<evidence type="ECO:0000259" key="3">
    <source>
        <dbReference type="PROSITE" id="PS50048"/>
    </source>
</evidence>
<dbReference type="SMART" id="SM00066">
    <property type="entry name" value="GAL4"/>
    <property type="match status" value="1"/>
</dbReference>
<dbReference type="SUPFAM" id="SSF57701">
    <property type="entry name" value="Zn2/Cys6 DNA-binding domain"/>
    <property type="match status" value="1"/>
</dbReference>
<dbReference type="GO" id="GO:0000981">
    <property type="term" value="F:DNA-binding transcription factor activity, RNA polymerase II-specific"/>
    <property type="evidence" value="ECO:0007669"/>
    <property type="project" value="InterPro"/>
</dbReference>
<dbReference type="PANTHER" id="PTHR47657:SF12">
    <property type="entry name" value="ZN(II)2CYS6 TRANSCRIPTION FACTOR (EUROFUNG)"/>
    <property type="match status" value="1"/>
</dbReference>
<dbReference type="AlphaFoldDB" id="A0A4S2MQF5"/>
<dbReference type="InParanoid" id="A0A4S2MQF5"/>
<name>A0A4S2MQF5_9PEZI</name>
<reference evidence="4 5" key="1">
    <citation type="submission" date="2019-04" db="EMBL/GenBank/DDBJ databases">
        <title>Comparative genomics and transcriptomics to analyze fruiting body development in filamentous ascomycetes.</title>
        <authorList>
            <consortium name="DOE Joint Genome Institute"/>
            <person name="Lutkenhaus R."/>
            <person name="Traeger S."/>
            <person name="Breuer J."/>
            <person name="Kuo A."/>
            <person name="Lipzen A."/>
            <person name="Pangilinan J."/>
            <person name="Dilworth D."/>
            <person name="Sandor L."/>
            <person name="Poggeler S."/>
            <person name="Barry K."/>
            <person name="Grigoriev I.V."/>
            <person name="Nowrousian M."/>
        </authorList>
    </citation>
    <scope>NUCLEOTIDE SEQUENCE [LARGE SCALE GENOMIC DNA]</scope>
    <source>
        <strain evidence="4 5">CBS 389.68</strain>
    </source>
</reference>
<organism evidence="4 5">
    <name type="scientific">Ascodesmis nigricans</name>
    <dbReference type="NCBI Taxonomy" id="341454"/>
    <lineage>
        <taxon>Eukaryota</taxon>
        <taxon>Fungi</taxon>
        <taxon>Dikarya</taxon>
        <taxon>Ascomycota</taxon>
        <taxon>Pezizomycotina</taxon>
        <taxon>Pezizomycetes</taxon>
        <taxon>Pezizales</taxon>
        <taxon>Ascodesmidaceae</taxon>
        <taxon>Ascodesmis</taxon>
    </lineage>
</organism>
<feature type="region of interest" description="Disordered" evidence="2">
    <location>
        <begin position="1"/>
        <end position="22"/>
    </location>
</feature>
<dbReference type="InterPro" id="IPR036864">
    <property type="entry name" value="Zn2-C6_fun-type_DNA-bd_sf"/>
</dbReference>
<feature type="domain" description="Zn(2)-C6 fungal-type" evidence="3">
    <location>
        <begin position="23"/>
        <end position="53"/>
    </location>
</feature>
<dbReference type="EMBL" id="ML220132">
    <property type="protein sequence ID" value="TGZ79403.1"/>
    <property type="molecule type" value="Genomic_DNA"/>
</dbReference>
<keyword evidence="1" id="KW-0539">Nucleus</keyword>
<proteinExistence type="predicted"/>
<feature type="region of interest" description="Disordered" evidence="2">
    <location>
        <begin position="482"/>
        <end position="518"/>
    </location>
</feature>
<dbReference type="Gene3D" id="4.10.240.10">
    <property type="entry name" value="Zn(2)-C6 fungal-type DNA-binding domain"/>
    <property type="match status" value="1"/>
</dbReference>
<sequence>MSSSSSTGATVQSRRSHTKSRLGCKTCKRRHIRCDETTPQCNNCTKHKVICSYRETMMTTDGVPDLKMTPQIQRELDAWRNEGIYPFPTLENTHIPSPHQYSETELRLIHHISHIATQMQATDASSRYAIWTKRVPMFLRIAASHEFVMHALLGLSASHLSWLTSSPGTVQLSYQHRGRALRGLQQAIGNFSKHNADAVLAASILLSWQVTDWQSWQSLMQGTTTVIDSMQAWRHQSCFSDLIAEKEYFNMSLSHFQTTVDPARDRNIASHVHSRLRSLEGYFSGKGQESRALAALKEFIEKVWSEVPVKTQEEQFKLLHPLRSFLFFLPIDFLRRGQSDVSTMVLLAYFFGVALAVEPLFPAVGSVYFGTLAVGPIEQIHQNLQANLARNRSREAHDAVGLMGFPLQMLKEFRERMNWTRIDHHLAATTTTTTSPVMQRSSMSPQSPHHPQSPFSSEPHLPALNYDWQAFGDMSMPSIGTYHTANPYHTPHHHETTSSEPQHPQAEYITSSMWRMDR</sequence>
<evidence type="ECO:0000313" key="4">
    <source>
        <dbReference type="EMBL" id="TGZ79403.1"/>
    </source>
</evidence>
<dbReference type="PANTHER" id="PTHR47657">
    <property type="entry name" value="STEROL REGULATORY ELEMENT-BINDING PROTEIN ECM22"/>
    <property type="match status" value="1"/>
</dbReference>
<dbReference type="CDD" id="cd00067">
    <property type="entry name" value="GAL4"/>
    <property type="match status" value="1"/>
</dbReference>